<dbReference type="GO" id="GO:0160147">
    <property type="term" value="F:tRNA pseudouridine(38-40) synthase activity"/>
    <property type="evidence" value="ECO:0007669"/>
    <property type="project" value="UniProtKB-EC"/>
</dbReference>
<evidence type="ECO:0000256" key="4">
    <source>
        <dbReference type="RuleBase" id="RU003792"/>
    </source>
</evidence>
<feature type="region of interest" description="Disordered" evidence="5">
    <location>
        <begin position="469"/>
        <end position="488"/>
    </location>
</feature>
<dbReference type="PANTHER" id="PTHR11142">
    <property type="entry name" value="PSEUDOURIDYLATE SYNTHASE"/>
    <property type="match status" value="1"/>
</dbReference>
<accession>A0A388LBW4</accession>
<evidence type="ECO:0000256" key="1">
    <source>
        <dbReference type="ARBA" id="ARBA00009375"/>
    </source>
</evidence>
<dbReference type="EMBL" id="BFEA01000328">
    <property type="protein sequence ID" value="GBG79799.1"/>
    <property type="molecule type" value="Genomic_DNA"/>
</dbReference>
<dbReference type="AlphaFoldDB" id="A0A388LBW4"/>
<evidence type="ECO:0000313" key="7">
    <source>
        <dbReference type="EMBL" id="GBG79799.1"/>
    </source>
</evidence>
<dbReference type="OMA" id="CAITARI"/>
<sequence length="488" mass="52915">MAPTVRSQRYLLTVEYIGSSFLGWQKQRTGRTVQGVLEEAFEKFVSQPVIISGSSRTDTGVHALGNTAHVEFERTSKRHPGEVLPPHDPTVVKRAVNHFLGQSRPQDVALVDVQCVPSTFHSRFAARERVYCYRMTSSSEPLSIFEQERTWHVPAPLDLQAMKEACALLEGHHDFSSFRASGCQANSPLRTLDELTVAEIPCWSLFTPALLKTAVVKSPKDQQQVLREGSCATEGKEETATRRQSPAASEGGKGIVLVPPVDGAEESWRWNTTELDSPEAKTKEEGGENGGGMLQANGTKEGRESAAGDSAAERKEQRECGEEGNALRAAVGSKRPGPLGEEVDEKERGTKRPNGQGRSPERLDVHRGSGPAGRTDGAEGSLPSSARWTGGPRNYVVVARARSFLYHQVRLMVGLIKAVGCGERSVADVKRILEARTPTAAPPMAPACGLYLAKVAYPVDERGFVVDVGHDNRPSQAEGLQDDSGDDD</sequence>
<proteinExistence type="inferred from homology"/>
<comment type="caution">
    <text evidence="7">The sequence shown here is derived from an EMBL/GenBank/DDBJ whole genome shotgun (WGS) entry which is preliminary data.</text>
</comment>
<comment type="catalytic activity">
    <reaction evidence="4">
        <text>uridine(38/39/40) in tRNA = pseudouridine(38/39/40) in tRNA</text>
        <dbReference type="Rhea" id="RHEA:22376"/>
        <dbReference type="Rhea" id="RHEA-COMP:10085"/>
        <dbReference type="Rhea" id="RHEA-COMP:10087"/>
        <dbReference type="ChEBI" id="CHEBI:65314"/>
        <dbReference type="ChEBI" id="CHEBI:65315"/>
        <dbReference type="EC" id="5.4.99.12"/>
    </reaction>
</comment>
<dbReference type="HAMAP" id="MF_00171">
    <property type="entry name" value="TruA"/>
    <property type="match status" value="1"/>
</dbReference>
<dbReference type="FunFam" id="3.30.70.580:FF:000008">
    <property type="entry name" value="tRNA pseudouridine synthase A"/>
    <property type="match status" value="1"/>
</dbReference>
<feature type="compositionally biased region" description="Basic and acidic residues" evidence="5">
    <location>
        <begin position="300"/>
        <end position="321"/>
    </location>
</feature>
<dbReference type="Pfam" id="PF01416">
    <property type="entry name" value="PseudoU_synth_1"/>
    <property type="match status" value="3"/>
</dbReference>
<evidence type="ECO:0000259" key="6">
    <source>
        <dbReference type="Pfam" id="PF01416"/>
    </source>
</evidence>
<evidence type="ECO:0000256" key="3">
    <source>
        <dbReference type="ARBA" id="ARBA00023235"/>
    </source>
</evidence>
<organism evidence="7 8">
    <name type="scientific">Chara braunii</name>
    <name type="common">Braun's stonewort</name>
    <dbReference type="NCBI Taxonomy" id="69332"/>
    <lineage>
        <taxon>Eukaryota</taxon>
        <taxon>Viridiplantae</taxon>
        <taxon>Streptophyta</taxon>
        <taxon>Charophyceae</taxon>
        <taxon>Charales</taxon>
        <taxon>Characeae</taxon>
        <taxon>Chara</taxon>
    </lineage>
</organism>
<dbReference type="GO" id="GO:0031119">
    <property type="term" value="P:tRNA pseudouridine synthesis"/>
    <property type="evidence" value="ECO:0007669"/>
    <property type="project" value="TreeGrafter"/>
</dbReference>
<dbReference type="Proteomes" id="UP000265515">
    <property type="component" value="Unassembled WGS sequence"/>
</dbReference>
<dbReference type="Gene3D" id="3.30.70.580">
    <property type="entry name" value="Pseudouridine synthase I, catalytic domain, N-terminal subdomain"/>
    <property type="match status" value="1"/>
</dbReference>
<name>A0A388LBW4_CHABU</name>
<comment type="similarity">
    <text evidence="1 4">Belongs to the tRNA pseudouridine synthase TruA family.</text>
</comment>
<dbReference type="OrthoDB" id="271910at2759"/>
<gene>
    <name evidence="7" type="ORF">CBR_g30061</name>
</gene>
<dbReference type="CDD" id="cd02570">
    <property type="entry name" value="PseudoU_synth_EcTruA"/>
    <property type="match status" value="1"/>
</dbReference>
<feature type="domain" description="Pseudouridine synthase I TruA alpha/beta" evidence="6">
    <location>
        <begin position="394"/>
        <end position="458"/>
    </location>
</feature>
<keyword evidence="8" id="KW-1185">Reference proteome</keyword>
<dbReference type="InterPro" id="IPR020094">
    <property type="entry name" value="TruA/RsuA/RluB/E/F_N"/>
</dbReference>
<evidence type="ECO:0000256" key="2">
    <source>
        <dbReference type="ARBA" id="ARBA00022694"/>
    </source>
</evidence>
<dbReference type="InterPro" id="IPR020097">
    <property type="entry name" value="PsdUridine_synth_TruA_a/b_dom"/>
</dbReference>
<dbReference type="GO" id="GO:0003723">
    <property type="term" value="F:RNA binding"/>
    <property type="evidence" value="ECO:0007669"/>
    <property type="project" value="InterPro"/>
</dbReference>
<feature type="domain" description="Pseudouridine synthase I TruA alpha/beta" evidence="6">
    <location>
        <begin position="165"/>
        <end position="201"/>
    </location>
</feature>
<evidence type="ECO:0000256" key="5">
    <source>
        <dbReference type="SAM" id="MobiDB-lite"/>
    </source>
</evidence>
<dbReference type="EC" id="5.4.99.12" evidence="4"/>
<feature type="domain" description="Pseudouridine synthase I TruA alpha/beta" evidence="6">
    <location>
        <begin position="14"/>
        <end position="90"/>
    </location>
</feature>
<evidence type="ECO:0000313" key="8">
    <source>
        <dbReference type="Proteomes" id="UP000265515"/>
    </source>
</evidence>
<reference evidence="7 8" key="1">
    <citation type="journal article" date="2018" name="Cell">
        <title>The Chara Genome: Secondary Complexity and Implications for Plant Terrestrialization.</title>
        <authorList>
            <person name="Nishiyama T."/>
            <person name="Sakayama H."/>
            <person name="Vries J.D."/>
            <person name="Buschmann H."/>
            <person name="Saint-Marcoux D."/>
            <person name="Ullrich K.K."/>
            <person name="Haas F.B."/>
            <person name="Vanderstraeten L."/>
            <person name="Becker D."/>
            <person name="Lang D."/>
            <person name="Vosolsobe S."/>
            <person name="Rombauts S."/>
            <person name="Wilhelmsson P.K.I."/>
            <person name="Janitza P."/>
            <person name="Kern R."/>
            <person name="Heyl A."/>
            <person name="Rumpler F."/>
            <person name="Villalobos L.I.A.C."/>
            <person name="Clay J.M."/>
            <person name="Skokan R."/>
            <person name="Toyoda A."/>
            <person name="Suzuki Y."/>
            <person name="Kagoshima H."/>
            <person name="Schijlen E."/>
            <person name="Tajeshwar N."/>
            <person name="Catarino B."/>
            <person name="Hetherington A.J."/>
            <person name="Saltykova A."/>
            <person name="Bonnot C."/>
            <person name="Breuninger H."/>
            <person name="Symeonidi A."/>
            <person name="Radhakrishnan G.V."/>
            <person name="Van Nieuwerburgh F."/>
            <person name="Deforce D."/>
            <person name="Chang C."/>
            <person name="Karol K.G."/>
            <person name="Hedrich R."/>
            <person name="Ulvskov P."/>
            <person name="Glockner G."/>
            <person name="Delwiche C.F."/>
            <person name="Petrasek J."/>
            <person name="Van de Peer Y."/>
            <person name="Friml J."/>
            <person name="Beilby M."/>
            <person name="Dolan L."/>
            <person name="Kohara Y."/>
            <person name="Sugano S."/>
            <person name="Fujiyama A."/>
            <person name="Delaux P.-M."/>
            <person name="Quint M."/>
            <person name="TheiBen G."/>
            <person name="Hagemann M."/>
            <person name="Harholt J."/>
            <person name="Dunand C."/>
            <person name="Zachgo S."/>
            <person name="Langdale J."/>
            <person name="Maumus F."/>
            <person name="Straeten D.V.D."/>
            <person name="Gould S.B."/>
            <person name="Rensing S.A."/>
        </authorList>
    </citation>
    <scope>NUCLEOTIDE SEQUENCE [LARGE SCALE GENOMIC DNA]</scope>
    <source>
        <strain evidence="7 8">S276</strain>
    </source>
</reference>
<dbReference type="Gramene" id="GBG79799">
    <property type="protein sequence ID" value="GBG79799"/>
    <property type="gene ID" value="CBR_g30061"/>
</dbReference>
<keyword evidence="2 4" id="KW-0819">tRNA processing</keyword>
<dbReference type="Gene3D" id="3.30.70.660">
    <property type="entry name" value="Pseudouridine synthase I, catalytic domain, C-terminal subdomain"/>
    <property type="match status" value="2"/>
</dbReference>
<dbReference type="InterPro" id="IPR001406">
    <property type="entry name" value="PsdUridine_synth_TruA"/>
</dbReference>
<dbReference type="InterPro" id="IPR020095">
    <property type="entry name" value="PsdUridine_synth_TruA_C"/>
</dbReference>
<feature type="region of interest" description="Disordered" evidence="5">
    <location>
        <begin position="222"/>
        <end position="390"/>
    </location>
</feature>
<dbReference type="SUPFAM" id="SSF55120">
    <property type="entry name" value="Pseudouridine synthase"/>
    <property type="match status" value="2"/>
</dbReference>
<dbReference type="STRING" id="69332.A0A388LBW4"/>
<protein>
    <recommendedName>
        <fullName evidence="4">tRNA pseudouridine synthase</fullName>
        <ecNumber evidence="4">5.4.99.12</ecNumber>
    </recommendedName>
</protein>
<dbReference type="InterPro" id="IPR020103">
    <property type="entry name" value="PsdUridine_synth_cat_dom_sf"/>
</dbReference>
<keyword evidence="3 4" id="KW-0413">Isomerase</keyword>
<dbReference type="PANTHER" id="PTHR11142:SF0">
    <property type="entry name" value="TRNA PSEUDOURIDINE SYNTHASE-LIKE 1"/>
    <property type="match status" value="1"/>
</dbReference>